<proteinExistence type="predicted"/>
<gene>
    <name evidence="4" type="ORF">E1286_07205</name>
</gene>
<name>A0A4R4Z624_9ACTN</name>
<dbReference type="Pfam" id="PF00497">
    <property type="entry name" value="SBP_bac_3"/>
    <property type="match status" value="1"/>
</dbReference>
<dbReference type="SMART" id="SM00062">
    <property type="entry name" value="PBPb"/>
    <property type="match status" value="1"/>
</dbReference>
<accession>A0A4R4Z624</accession>
<dbReference type="PANTHER" id="PTHR35936">
    <property type="entry name" value="MEMBRANE-BOUND LYTIC MUREIN TRANSGLYCOSYLASE F"/>
    <property type="match status" value="1"/>
</dbReference>
<dbReference type="InterPro" id="IPR001638">
    <property type="entry name" value="Solute-binding_3/MltF_N"/>
</dbReference>
<dbReference type="Gene3D" id="3.40.190.10">
    <property type="entry name" value="Periplasmic binding protein-like II"/>
    <property type="match status" value="2"/>
</dbReference>
<evidence type="ECO:0000256" key="1">
    <source>
        <dbReference type="ARBA" id="ARBA00022729"/>
    </source>
</evidence>
<evidence type="ECO:0000313" key="4">
    <source>
        <dbReference type="EMBL" id="TDD53533.1"/>
    </source>
</evidence>
<dbReference type="EMBL" id="SMKQ01000012">
    <property type="protein sequence ID" value="TDD53533.1"/>
    <property type="molecule type" value="Genomic_DNA"/>
</dbReference>
<evidence type="ECO:0000256" key="2">
    <source>
        <dbReference type="SAM" id="MobiDB-lite"/>
    </source>
</evidence>
<dbReference type="SUPFAM" id="SSF53850">
    <property type="entry name" value="Periplasmic binding protein-like II"/>
    <property type="match status" value="1"/>
</dbReference>
<dbReference type="OrthoDB" id="8454826at2"/>
<feature type="domain" description="Solute-binding protein family 3/N-terminal" evidence="3">
    <location>
        <begin position="124"/>
        <end position="358"/>
    </location>
</feature>
<dbReference type="CDD" id="cd13530">
    <property type="entry name" value="PBP2_peptides_like"/>
    <property type="match status" value="1"/>
</dbReference>
<feature type="region of interest" description="Disordered" evidence="2">
    <location>
        <begin position="39"/>
        <end position="73"/>
    </location>
</feature>
<reference evidence="4 5" key="1">
    <citation type="submission" date="2019-03" db="EMBL/GenBank/DDBJ databases">
        <title>Draft genome sequences of novel Actinobacteria.</title>
        <authorList>
            <person name="Sahin N."/>
            <person name="Ay H."/>
            <person name="Saygin H."/>
        </authorList>
    </citation>
    <scope>NUCLEOTIDE SEQUENCE [LARGE SCALE GENOMIC DNA]</scope>
    <source>
        <strain evidence="4 5">CH32</strain>
    </source>
</reference>
<evidence type="ECO:0000259" key="3">
    <source>
        <dbReference type="SMART" id="SM00062"/>
    </source>
</evidence>
<dbReference type="Proteomes" id="UP000295302">
    <property type="component" value="Unassembled WGS sequence"/>
</dbReference>
<comment type="caution">
    <text evidence="4">The sequence shown here is derived from an EMBL/GenBank/DDBJ whole genome shotgun (WGS) entry which is preliminary data.</text>
</comment>
<organism evidence="4 5">
    <name type="scientific">Nonomuraea terrae</name>
    <dbReference type="NCBI Taxonomy" id="2530383"/>
    <lineage>
        <taxon>Bacteria</taxon>
        <taxon>Bacillati</taxon>
        <taxon>Actinomycetota</taxon>
        <taxon>Actinomycetes</taxon>
        <taxon>Streptosporangiales</taxon>
        <taxon>Streptosporangiaceae</taxon>
        <taxon>Nonomuraea</taxon>
    </lineage>
</organism>
<keyword evidence="5" id="KW-1185">Reference proteome</keyword>
<keyword evidence="1" id="KW-0732">Signal</keyword>
<feature type="compositionally biased region" description="Basic and acidic residues" evidence="2">
    <location>
        <begin position="57"/>
        <end position="73"/>
    </location>
</feature>
<protein>
    <submittedName>
        <fullName evidence="4">Amino acid ABC transporter substrate-binding protein</fullName>
    </submittedName>
</protein>
<dbReference type="AlphaFoldDB" id="A0A4R4Z624"/>
<evidence type="ECO:0000313" key="5">
    <source>
        <dbReference type="Proteomes" id="UP000295302"/>
    </source>
</evidence>
<dbReference type="PANTHER" id="PTHR35936:SF19">
    <property type="entry name" value="AMINO-ACID-BINDING PROTEIN YXEM-RELATED"/>
    <property type="match status" value="1"/>
</dbReference>
<sequence length="390" mass="41951">MFMLATHIFFRFFRAFRHSVTLVTLTNIPRIPTLPTCSRAESLDLPQQDRAGSGLDRPPEHRDRPAPRTRGTEMTRTLNLARSRKLVAAACLTLTTTLGLAACGGDTGSDTAAAEDLGLNTPGKVSLGFMNGLMPYVGLEKGALDGLEGELFTLAAKELGLEVQAQGMEFPAMIAGVQAGRYDIGIGGISWTKDRSQVGVMSDPIYYSPALMLTRPGVKATSIADLDGRNVGAVTGSINDEAVRATPGVNARTYPAWAQAITDLAAGRLDAINIDPLTAVYLRDTRPDLKDLEVQTMTPPTDQEVAANPGLQGFRPYQVVWYCSKKAEKLCGKLDEITNAWFASKTSADVLTKWGVNPTDFLTSTPEMTTVRKGVDRPDTWTAPTIGSGQ</sequence>